<evidence type="ECO:0000256" key="2">
    <source>
        <dbReference type="ARBA" id="ARBA00007186"/>
    </source>
</evidence>
<gene>
    <name evidence="9" type="ORF">DFR49_2986</name>
</gene>
<dbReference type="SMART" id="SM00813">
    <property type="entry name" value="Alpha-L-AF_C"/>
    <property type="match status" value="1"/>
</dbReference>
<comment type="catalytic activity">
    <reaction evidence="1">
        <text>Hydrolysis of terminal non-reducing alpha-L-arabinofuranoside residues in alpha-L-arabinosides.</text>
        <dbReference type="EC" id="3.2.1.55"/>
    </reaction>
</comment>
<feature type="domain" description="Alpha-L-arabinofuranosidase C-terminal" evidence="8">
    <location>
        <begin position="291"/>
        <end position="493"/>
    </location>
</feature>
<evidence type="ECO:0000313" key="10">
    <source>
        <dbReference type="Proteomes" id="UP000266568"/>
    </source>
</evidence>
<organism evidence="9 10">
    <name type="scientific">Hephaestia caeni</name>
    <dbReference type="NCBI Taxonomy" id="645617"/>
    <lineage>
        <taxon>Bacteria</taxon>
        <taxon>Pseudomonadati</taxon>
        <taxon>Pseudomonadota</taxon>
        <taxon>Alphaproteobacteria</taxon>
        <taxon>Sphingomonadales</taxon>
        <taxon>Sphingomonadaceae</taxon>
        <taxon>Hephaestia</taxon>
    </lineage>
</organism>
<dbReference type="EC" id="3.2.1.55" evidence="4"/>
<dbReference type="InterPro" id="IPR010720">
    <property type="entry name" value="Alpha-L-AF_C"/>
</dbReference>
<keyword evidence="10" id="KW-1185">Reference proteome</keyword>
<dbReference type="Proteomes" id="UP000266568">
    <property type="component" value="Unassembled WGS sequence"/>
</dbReference>
<evidence type="ECO:0000259" key="8">
    <source>
        <dbReference type="SMART" id="SM00813"/>
    </source>
</evidence>
<comment type="similarity">
    <text evidence="2">Belongs to the glycosyl hydrolase 51 family.</text>
</comment>
<dbReference type="GO" id="GO:0046556">
    <property type="term" value="F:alpha-L-arabinofuranosidase activity"/>
    <property type="evidence" value="ECO:0007669"/>
    <property type="project" value="UniProtKB-EC"/>
</dbReference>
<dbReference type="InterPro" id="IPR055235">
    <property type="entry name" value="ASD1_cat"/>
</dbReference>
<protein>
    <recommendedName>
        <fullName evidence="4">non-reducing end alpha-L-arabinofuranosidase</fullName>
        <ecNumber evidence="4">3.2.1.55</ecNumber>
    </recommendedName>
</protein>
<dbReference type="SUPFAM" id="SSF51011">
    <property type="entry name" value="Glycosyl hydrolase domain"/>
    <property type="match status" value="1"/>
</dbReference>
<dbReference type="InterPro" id="IPR017853">
    <property type="entry name" value="GH"/>
</dbReference>
<dbReference type="InterPro" id="IPR013780">
    <property type="entry name" value="Glyco_hydro_b"/>
</dbReference>
<evidence type="ECO:0000256" key="7">
    <source>
        <dbReference type="ARBA" id="ARBA00023295"/>
    </source>
</evidence>
<dbReference type="SUPFAM" id="SSF51445">
    <property type="entry name" value="(Trans)glycosidases"/>
    <property type="match status" value="1"/>
</dbReference>
<accession>A0A397NUM9</accession>
<dbReference type="PANTHER" id="PTHR43576:SF3">
    <property type="entry name" value="ALPHA-L-ARABINOFURANOSIDASE C"/>
    <property type="match status" value="1"/>
</dbReference>
<dbReference type="AlphaFoldDB" id="A0A397NUM9"/>
<dbReference type="GO" id="GO:0046373">
    <property type="term" value="P:L-arabinose metabolic process"/>
    <property type="evidence" value="ECO:0007669"/>
    <property type="project" value="InterPro"/>
</dbReference>
<dbReference type="Gene3D" id="3.20.20.80">
    <property type="entry name" value="Glycosidases"/>
    <property type="match status" value="1"/>
</dbReference>
<evidence type="ECO:0000256" key="6">
    <source>
        <dbReference type="ARBA" id="ARBA00023277"/>
    </source>
</evidence>
<name>A0A397NUM9_9SPHN</name>
<dbReference type="Gene3D" id="2.60.40.1180">
    <property type="entry name" value="Golgi alpha-mannosidase II"/>
    <property type="match status" value="1"/>
</dbReference>
<keyword evidence="5" id="KW-0378">Hydrolase</keyword>
<dbReference type="OrthoDB" id="9758333at2"/>
<evidence type="ECO:0000256" key="3">
    <source>
        <dbReference type="ARBA" id="ARBA00011165"/>
    </source>
</evidence>
<evidence type="ECO:0000256" key="5">
    <source>
        <dbReference type="ARBA" id="ARBA00022801"/>
    </source>
</evidence>
<proteinExistence type="inferred from homology"/>
<dbReference type="EMBL" id="QXDC01000004">
    <property type="protein sequence ID" value="RIA37111.1"/>
    <property type="molecule type" value="Genomic_DNA"/>
</dbReference>
<keyword evidence="6" id="KW-0119">Carbohydrate metabolism</keyword>
<evidence type="ECO:0000313" key="9">
    <source>
        <dbReference type="EMBL" id="RIA37111.1"/>
    </source>
</evidence>
<sequence>MLSSHVIADADFVIAPVARHVFGSFVEHLGRCVYGGIYEPGHATADANGFRGDVLALIRELGPTIVRYPGGNFVSGYDWEDGVGPKDQRPVRLDLAWGSTETNQFGTNEFMDWCKAADIEPMFAVNLGTRGAAEAQNFLEYCNHPGGTHYADLRRSHGYEAPHDIKFWCLGNEMDGPWQTGAKTAEEYGRIATETAKMMRWTSDGLQLAACGSSARTMPSFGAWEYEVLDHCFEQVDYISLHQYFENHEHEVDRFLTAIDDLESFITEVTAIADAVAAKRRSPKRIMLSLDEWNVWYRARSGEQLRGVGWPEAPPLLEEIYNMEDALVIGGALLTMINHADRVKAACLAQLVNVIAPIMTETGGPAWRQTIFHPFAQASRHARGNALRLKVDTGTFTAGNQQAAPLLVTAVVHDPDTGAATLFALNRSLDEEMTLTAELRNMGTRRLASADELHHRDLEATNTKDAPDRVTPVAHPKAALTDGVLTATLKPLSWNVFTTIPA</sequence>
<comment type="subunit">
    <text evidence="3">Homohexamer; trimer of dimers.</text>
</comment>
<comment type="caution">
    <text evidence="9">The sequence shown here is derived from an EMBL/GenBank/DDBJ whole genome shotgun (WGS) entry which is preliminary data.</text>
</comment>
<dbReference type="Pfam" id="PF22848">
    <property type="entry name" value="ASD1_dom"/>
    <property type="match status" value="1"/>
</dbReference>
<reference evidence="9 10" key="1">
    <citation type="submission" date="2018-08" db="EMBL/GenBank/DDBJ databases">
        <title>Genomic Encyclopedia of Type Strains, Phase IV (KMG-IV): sequencing the most valuable type-strain genomes for metagenomic binning, comparative biology and taxonomic classification.</title>
        <authorList>
            <person name="Goeker M."/>
        </authorList>
    </citation>
    <scope>NUCLEOTIDE SEQUENCE [LARGE SCALE GENOMIC DNA]</scope>
    <source>
        <strain evidence="9 10">DSM 25527</strain>
    </source>
</reference>
<evidence type="ECO:0000256" key="1">
    <source>
        <dbReference type="ARBA" id="ARBA00001462"/>
    </source>
</evidence>
<evidence type="ECO:0000256" key="4">
    <source>
        <dbReference type="ARBA" id="ARBA00012670"/>
    </source>
</evidence>
<dbReference type="RefSeq" id="WP_119036486.1">
    <property type="nucleotide sequence ID" value="NZ_QXDC01000004.1"/>
</dbReference>
<dbReference type="GO" id="GO:0000272">
    <property type="term" value="P:polysaccharide catabolic process"/>
    <property type="evidence" value="ECO:0007669"/>
    <property type="project" value="TreeGrafter"/>
</dbReference>
<dbReference type="Pfam" id="PF06964">
    <property type="entry name" value="Alpha-L-AF_C"/>
    <property type="match status" value="1"/>
</dbReference>
<dbReference type="PANTHER" id="PTHR43576">
    <property type="entry name" value="ALPHA-L-ARABINOFURANOSIDASE C-RELATED"/>
    <property type="match status" value="1"/>
</dbReference>
<keyword evidence="7" id="KW-0326">Glycosidase</keyword>